<name>A0ABQ2PN31_9NEIS</name>
<organism evidence="6 7">
    <name type="scientific">Silvimonas amylolytica</name>
    <dbReference type="NCBI Taxonomy" id="449663"/>
    <lineage>
        <taxon>Bacteria</taxon>
        <taxon>Pseudomonadati</taxon>
        <taxon>Pseudomonadota</taxon>
        <taxon>Betaproteobacteria</taxon>
        <taxon>Neisseriales</taxon>
        <taxon>Chitinibacteraceae</taxon>
        <taxon>Silvimonas</taxon>
    </lineage>
</organism>
<dbReference type="InterPro" id="IPR012451">
    <property type="entry name" value="DUF1656"/>
</dbReference>
<dbReference type="RefSeq" id="WP_188693923.1">
    <property type="nucleotide sequence ID" value="NZ_BMLY01000003.1"/>
</dbReference>
<evidence type="ECO:0000256" key="1">
    <source>
        <dbReference type="ARBA" id="ARBA00022475"/>
    </source>
</evidence>
<reference evidence="7" key="1">
    <citation type="journal article" date="2019" name="Int. J. Syst. Evol. Microbiol.">
        <title>The Global Catalogue of Microorganisms (GCM) 10K type strain sequencing project: providing services to taxonomists for standard genome sequencing and annotation.</title>
        <authorList>
            <consortium name="The Broad Institute Genomics Platform"/>
            <consortium name="The Broad Institute Genome Sequencing Center for Infectious Disease"/>
            <person name="Wu L."/>
            <person name="Ma J."/>
        </authorList>
    </citation>
    <scope>NUCLEOTIDE SEQUENCE [LARGE SCALE GENOMIC DNA]</scope>
    <source>
        <strain evidence="7">CGMCC 1.8860</strain>
    </source>
</reference>
<gene>
    <name evidence="6" type="ORF">GCM10010971_24590</name>
</gene>
<dbReference type="Pfam" id="PF07869">
    <property type="entry name" value="DUF1656"/>
    <property type="match status" value="1"/>
</dbReference>
<evidence type="ECO:0000256" key="3">
    <source>
        <dbReference type="ARBA" id="ARBA00022989"/>
    </source>
</evidence>
<keyword evidence="2 5" id="KW-0812">Transmembrane</keyword>
<evidence type="ECO:0000256" key="4">
    <source>
        <dbReference type="ARBA" id="ARBA00023136"/>
    </source>
</evidence>
<comment type="caution">
    <text evidence="6">The sequence shown here is derived from an EMBL/GenBank/DDBJ whole genome shotgun (WGS) entry which is preliminary data.</text>
</comment>
<sequence>MSGEIDIYGVYIPSLLAWMVIAFFVTGGLRFALARIGFYKLVWHRSLFNLALYVLVLGATVSLIHWLKP</sequence>
<dbReference type="Proteomes" id="UP000621859">
    <property type="component" value="Unassembled WGS sequence"/>
</dbReference>
<keyword evidence="3 5" id="KW-1133">Transmembrane helix</keyword>
<keyword evidence="1" id="KW-1003">Cell membrane</keyword>
<evidence type="ECO:0000256" key="5">
    <source>
        <dbReference type="SAM" id="Phobius"/>
    </source>
</evidence>
<feature type="transmembrane region" description="Helical" evidence="5">
    <location>
        <begin position="46"/>
        <end position="67"/>
    </location>
</feature>
<protein>
    <submittedName>
        <fullName evidence="6">DUF1656 domain-containing protein</fullName>
    </submittedName>
</protein>
<evidence type="ECO:0000256" key="2">
    <source>
        <dbReference type="ARBA" id="ARBA00022692"/>
    </source>
</evidence>
<keyword evidence="4 5" id="KW-0472">Membrane</keyword>
<keyword evidence="7" id="KW-1185">Reference proteome</keyword>
<accession>A0ABQ2PN31</accession>
<feature type="transmembrane region" description="Helical" evidence="5">
    <location>
        <begin position="15"/>
        <end position="34"/>
    </location>
</feature>
<evidence type="ECO:0000313" key="6">
    <source>
        <dbReference type="EMBL" id="GGP26640.1"/>
    </source>
</evidence>
<proteinExistence type="predicted"/>
<evidence type="ECO:0000313" key="7">
    <source>
        <dbReference type="Proteomes" id="UP000621859"/>
    </source>
</evidence>
<dbReference type="EMBL" id="BMLY01000003">
    <property type="protein sequence ID" value="GGP26640.1"/>
    <property type="molecule type" value="Genomic_DNA"/>
</dbReference>